<dbReference type="PANTHER" id="PTHR32347">
    <property type="entry name" value="EFFLUX SYSTEM COMPONENT YKNX-RELATED"/>
    <property type="match status" value="1"/>
</dbReference>
<name>A0ABY1P8I8_9RHOB</name>
<accession>A0ABY1P8I8</accession>
<gene>
    <name evidence="4" type="ORF">SAMN06265373_10649</name>
</gene>
<comment type="subcellular location">
    <subcellularLocation>
        <location evidence="1">Cell envelope</location>
    </subcellularLocation>
</comment>
<sequence>MHRPKLDLHPPRSLNPLQWMWVLWALLATSLLVISAWAFATRFSVQPARSVRGSFESQTPFVDVVLPADVTLSELLIINGDPVVVGQKLARLDQVALHELLDRLRQDLAENAAASTCWRDPSLPPTSSGETLSTSLQSCYNAKRRQQLAREQLMHRRHSLQRETALAVRELVLRAKNTPPAEQKILMLRAALERETLNSVVRDVEFELADLIQSQDASRLHELTALEADSAALHTRLLTLEEIAADPWLYAPQDGRIERLRRLPETAARAWDVTLAQIQTDAPNTYQARFVIPVSEADTLHVGDPLFVTLAGIPVPQNRFPARVQTIKSMDTSASNASEVLVRLSTPDQQTLGILRTLPAGTRSSMQVDLPVQKLSSMLSAATDRMKRSF</sequence>
<protein>
    <submittedName>
        <fullName evidence="4">HlyD family secretion protein</fullName>
    </submittedName>
</protein>
<reference evidence="4 5" key="1">
    <citation type="submission" date="2017-05" db="EMBL/GenBank/DDBJ databases">
        <authorList>
            <person name="Varghese N."/>
            <person name="Submissions S."/>
        </authorList>
    </citation>
    <scope>NUCLEOTIDE SEQUENCE [LARGE SCALE GENOMIC DNA]</scope>
    <source>
        <strain evidence="4 5">DSM 29734</strain>
    </source>
</reference>
<evidence type="ECO:0000313" key="4">
    <source>
        <dbReference type="EMBL" id="SMP28495.1"/>
    </source>
</evidence>
<keyword evidence="2" id="KW-0175">Coiled coil</keyword>
<dbReference type="PANTHER" id="PTHR32347:SF23">
    <property type="entry name" value="BLL5650 PROTEIN"/>
    <property type="match status" value="1"/>
</dbReference>
<keyword evidence="3" id="KW-0812">Transmembrane</keyword>
<evidence type="ECO:0000313" key="5">
    <source>
        <dbReference type="Proteomes" id="UP001157961"/>
    </source>
</evidence>
<evidence type="ECO:0000256" key="3">
    <source>
        <dbReference type="SAM" id="Phobius"/>
    </source>
</evidence>
<comment type="caution">
    <text evidence="4">The sequence shown here is derived from an EMBL/GenBank/DDBJ whole genome shotgun (WGS) entry which is preliminary data.</text>
</comment>
<dbReference type="RefSeq" id="WP_283426905.1">
    <property type="nucleotide sequence ID" value="NZ_FXTY01000006.1"/>
</dbReference>
<dbReference type="EMBL" id="FXTY01000006">
    <property type="protein sequence ID" value="SMP28495.1"/>
    <property type="molecule type" value="Genomic_DNA"/>
</dbReference>
<evidence type="ECO:0000256" key="2">
    <source>
        <dbReference type="ARBA" id="ARBA00023054"/>
    </source>
</evidence>
<feature type="transmembrane region" description="Helical" evidence="3">
    <location>
        <begin position="21"/>
        <end position="40"/>
    </location>
</feature>
<evidence type="ECO:0000256" key="1">
    <source>
        <dbReference type="ARBA" id="ARBA00004196"/>
    </source>
</evidence>
<keyword evidence="5" id="KW-1185">Reference proteome</keyword>
<organism evidence="4 5">
    <name type="scientific">Shimia sagamensis</name>
    <dbReference type="NCBI Taxonomy" id="1566352"/>
    <lineage>
        <taxon>Bacteria</taxon>
        <taxon>Pseudomonadati</taxon>
        <taxon>Pseudomonadota</taxon>
        <taxon>Alphaproteobacteria</taxon>
        <taxon>Rhodobacterales</taxon>
        <taxon>Roseobacteraceae</taxon>
    </lineage>
</organism>
<keyword evidence="3" id="KW-0472">Membrane</keyword>
<dbReference type="InterPro" id="IPR050465">
    <property type="entry name" value="UPF0194_transport"/>
</dbReference>
<keyword evidence="3" id="KW-1133">Transmembrane helix</keyword>
<proteinExistence type="predicted"/>
<dbReference type="Proteomes" id="UP001157961">
    <property type="component" value="Unassembled WGS sequence"/>
</dbReference>